<dbReference type="SUPFAM" id="SSF88723">
    <property type="entry name" value="PIN domain-like"/>
    <property type="match status" value="1"/>
</dbReference>
<feature type="domain" description="PIN" evidence="2">
    <location>
        <begin position="10"/>
        <end position="127"/>
    </location>
</feature>
<gene>
    <name evidence="3" type="ORF">NX720_20880</name>
</gene>
<dbReference type="InterPro" id="IPR044153">
    <property type="entry name" value="PIN_Pae0151-like"/>
</dbReference>
<keyword evidence="1" id="KW-0460">Magnesium</keyword>
<dbReference type="CDD" id="cd09873">
    <property type="entry name" value="PIN_Pae0151-like"/>
    <property type="match status" value="1"/>
</dbReference>
<evidence type="ECO:0000313" key="3">
    <source>
        <dbReference type="EMBL" id="UYM15285.1"/>
    </source>
</evidence>
<evidence type="ECO:0000313" key="4">
    <source>
        <dbReference type="Proteomes" id="UP001163255"/>
    </source>
</evidence>
<dbReference type="Gene3D" id="3.40.50.1010">
    <property type="entry name" value="5'-nuclease"/>
    <property type="match status" value="1"/>
</dbReference>
<dbReference type="RefSeq" id="WP_262597219.1">
    <property type="nucleotide sequence ID" value="NZ_CP103300.1"/>
</dbReference>
<reference evidence="3" key="1">
    <citation type="submission" date="2022-10" db="EMBL/GenBank/DDBJ databases">
        <title>Completed Genome Sequence of two octocoral isolated bacterium, Endozoicomonas euniceicola EF212T and Endozoicomonas gorgoniicola PS125T.</title>
        <authorList>
            <person name="Chiou Y.-J."/>
            <person name="Chen Y.-H."/>
        </authorList>
    </citation>
    <scope>NUCLEOTIDE SEQUENCE</scope>
    <source>
        <strain evidence="3">EF212</strain>
    </source>
</reference>
<dbReference type="InterPro" id="IPR051619">
    <property type="entry name" value="TypeII_TA_RNase_PINc/VapC"/>
</dbReference>
<dbReference type="EMBL" id="CP103300">
    <property type="protein sequence ID" value="UYM15285.1"/>
    <property type="molecule type" value="Genomic_DNA"/>
</dbReference>
<dbReference type="InterPro" id="IPR002716">
    <property type="entry name" value="PIN_dom"/>
</dbReference>
<dbReference type="Proteomes" id="UP001163255">
    <property type="component" value="Chromosome"/>
</dbReference>
<proteinExistence type="predicted"/>
<dbReference type="PANTHER" id="PTHR35901">
    <property type="entry name" value="RIBONUCLEASE VAPC3"/>
    <property type="match status" value="1"/>
</dbReference>
<dbReference type="PANTHER" id="PTHR35901:SF1">
    <property type="entry name" value="EXONUCLEASE VAPC9"/>
    <property type="match status" value="1"/>
</dbReference>
<dbReference type="InterPro" id="IPR029060">
    <property type="entry name" value="PIN-like_dom_sf"/>
</dbReference>
<evidence type="ECO:0000259" key="2">
    <source>
        <dbReference type="Pfam" id="PF01850"/>
    </source>
</evidence>
<protein>
    <submittedName>
        <fullName evidence="3">Type II toxin-antitoxin system VapC family toxin</fullName>
    </submittedName>
</protein>
<sequence>MPDKPMKAAVIDTMVFAYGLLNETNYGKDSLAAIAGTETIHVPDSVRPELTNVLWQWITRKAISVQTGLDLLQDANTLFNQVHPSEHYWREALILACENKHPAYDTLFIAVAKAQVIPLVTYDKKLLQKYPDITVRSDVYIQA</sequence>
<dbReference type="Pfam" id="PF01850">
    <property type="entry name" value="PIN"/>
    <property type="match status" value="1"/>
</dbReference>
<evidence type="ECO:0000256" key="1">
    <source>
        <dbReference type="ARBA" id="ARBA00022842"/>
    </source>
</evidence>
<accession>A0ABY6GRG0</accession>
<name>A0ABY6GRG0_9GAMM</name>
<organism evidence="3 4">
    <name type="scientific">Endozoicomonas euniceicola</name>
    <dbReference type="NCBI Taxonomy" id="1234143"/>
    <lineage>
        <taxon>Bacteria</taxon>
        <taxon>Pseudomonadati</taxon>
        <taxon>Pseudomonadota</taxon>
        <taxon>Gammaproteobacteria</taxon>
        <taxon>Oceanospirillales</taxon>
        <taxon>Endozoicomonadaceae</taxon>
        <taxon>Endozoicomonas</taxon>
    </lineage>
</organism>
<keyword evidence="4" id="KW-1185">Reference proteome</keyword>